<dbReference type="EMBL" id="JANAKD010000638">
    <property type="protein sequence ID" value="KAJ3491612.1"/>
    <property type="molecule type" value="Genomic_DNA"/>
</dbReference>
<gene>
    <name evidence="1" type="ORF">NLG97_g5559</name>
</gene>
<name>A0ACC1QVB0_9HYPO</name>
<comment type="caution">
    <text evidence="1">The sequence shown here is derived from an EMBL/GenBank/DDBJ whole genome shotgun (WGS) entry which is preliminary data.</text>
</comment>
<evidence type="ECO:0000313" key="2">
    <source>
        <dbReference type="Proteomes" id="UP001148737"/>
    </source>
</evidence>
<keyword evidence="2" id="KW-1185">Reference proteome</keyword>
<proteinExistence type="predicted"/>
<organism evidence="1 2">
    <name type="scientific">Lecanicillium saksenae</name>
    <dbReference type="NCBI Taxonomy" id="468837"/>
    <lineage>
        <taxon>Eukaryota</taxon>
        <taxon>Fungi</taxon>
        <taxon>Dikarya</taxon>
        <taxon>Ascomycota</taxon>
        <taxon>Pezizomycotina</taxon>
        <taxon>Sordariomycetes</taxon>
        <taxon>Hypocreomycetidae</taxon>
        <taxon>Hypocreales</taxon>
        <taxon>Cordycipitaceae</taxon>
        <taxon>Lecanicillium</taxon>
    </lineage>
</organism>
<dbReference type="Proteomes" id="UP001148737">
    <property type="component" value="Unassembled WGS sequence"/>
</dbReference>
<evidence type="ECO:0000313" key="1">
    <source>
        <dbReference type="EMBL" id="KAJ3491612.1"/>
    </source>
</evidence>
<accession>A0ACC1QVB0</accession>
<reference evidence="1" key="1">
    <citation type="submission" date="2022-07" db="EMBL/GenBank/DDBJ databases">
        <title>Genome Sequence of Lecanicillium saksenae.</title>
        <authorList>
            <person name="Buettner E."/>
        </authorList>
    </citation>
    <scope>NUCLEOTIDE SEQUENCE</scope>
    <source>
        <strain evidence="1">VT-O1</strain>
    </source>
</reference>
<sequence>MKRLFRITYLLVSVLTILPWAIAVEITDIFTVQTGTDNGGCGNYMTELDNWLTEIDYSLHAAQEAIEDKYDQRVEVRRSMSHIFGVRNTGRLPQKGVRRKNVNDVNAWISHARDFIGVARGENGLPVYPRTNFRLFCDSAIFTPRAPTDTAVDFEGNPIVNKKNEPVAIKDVPIYETKLHGDTRNQAWWMGDHTDLNMYVFLPNPSQYCREEDAIGLTVDLFPLKRGPDGTAQNDDPKVAIILCPRALQDTSKPASYRDGSSRIEVGTDLGTVITRSATLLHEIFHAIGGAIFLGEGREKSDAINMANANPEDARRNPESYAFFVAHMYYLYGTNEGNLPESIVRNWDFHLIEREGGKTYFGALETEQMAGGPHARVAR</sequence>
<protein>
    <submittedName>
        <fullName evidence="1">Uncharacterized protein</fullName>
    </submittedName>
</protein>